<evidence type="ECO:0000313" key="1">
    <source>
        <dbReference type="EMBL" id="EHP89581.1"/>
    </source>
</evidence>
<reference evidence="1 2" key="1">
    <citation type="submission" date="2011-09" db="EMBL/GenBank/DDBJ databases">
        <title>The draft genome of Methanotorris formicicus Mc-S-70.</title>
        <authorList>
            <consortium name="US DOE Joint Genome Institute (JGI-PGF)"/>
            <person name="Lucas S."/>
            <person name="Han J."/>
            <person name="Lapidus A."/>
            <person name="Cheng J.-F."/>
            <person name="Goodwin L."/>
            <person name="Pitluck S."/>
            <person name="Peters L."/>
            <person name="Land M.L."/>
            <person name="Hauser L."/>
            <person name="Sieprawska-Lupa M."/>
            <person name="Takai K."/>
            <person name="Miyazaki J."/>
            <person name="Whitman W."/>
            <person name="Woyke T.J."/>
        </authorList>
    </citation>
    <scope>NUCLEOTIDE SEQUENCE [LARGE SCALE GENOMIC DNA]</scope>
    <source>
        <strain evidence="1 2">Mc-S-70</strain>
    </source>
</reference>
<gene>
    <name evidence="1" type="ORF">MetfoDRAFT_0177</name>
</gene>
<dbReference type="RefSeq" id="WP_007043623.1">
    <property type="nucleotide sequence ID" value="NZ_AGJL01000002.1"/>
</dbReference>
<dbReference type="Proteomes" id="UP000003706">
    <property type="component" value="Unassembled WGS sequence"/>
</dbReference>
<organism evidence="1 2">
    <name type="scientific">Methanotorris formicicus Mc-S-70</name>
    <dbReference type="NCBI Taxonomy" id="647171"/>
    <lineage>
        <taxon>Archaea</taxon>
        <taxon>Methanobacteriati</taxon>
        <taxon>Methanobacteriota</taxon>
        <taxon>Methanomada group</taxon>
        <taxon>Methanococci</taxon>
        <taxon>Methanococcales</taxon>
        <taxon>Methanocaldococcaceae</taxon>
        <taxon>Methanotorris</taxon>
    </lineage>
</organism>
<keyword evidence="2" id="KW-1185">Reference proteome</keyword>
<evidence type="ECO:0000313" key="2">
    <source>
        <dbReference type="Proteomes" id="UP000003706"/>
    </source>
</evidence>
<comment type="caution">
    <text evidence="1">The sequence shown here is derived from an EMBL/GenBank/DDBJ whole genome shotgun (WGS) entry which is preliminary data.</text>
</comment>
<name>H1KWK4_9EURY</name>
<dbReference type="AlphaFoldDB" id="H1KWK4"/>
<proteinExistence type="predicted"/>
<accession>H1KWK4</accession>
<dbReference type="EMBL" id="AGJL01000002">
    <property type="protein sequence ID" value="EHP89581.1"/>
    <property type="molecule type" value="Genomic_DNA"/>
</dbReference>
<protein>
    <submittedName>
        <fullName evidence="1">Uncharacterized protein</fullName>
    </submittedName>
</protein>
<sequence length="120" mass="13972">MINLIEKIKDFNENKTNLRTIDGKKFIISEKVVNIPDVGKVKIVAVLMEGKKKIMYLVSTNYKKKGENIINEYLKRCNIEESNEKPTVFRNSPVITGESIEGINRFWRLKGIAYHQKRVM</sequence>